<keyword evidence="6" id="KW-0694">RNA-binding</keyword>
<dbReference type="PANTHER" id="PTHR44154:SF1">
    <property type="entry name" value="QUINONE OXIDOREDUCTASE"/>
    <property type="match status" value="1"/>
</dbReference>
<protein>
    <submittedName>
        <fullName evidence="9">Quinone oxidoreductase</fullName>
    </submittedName>
</protein>
<evidence type="ECO:0000313" key="10">
    <source>
        <dbReference type="Proteomes" id="UP000770661"/>
    </source>
</evidence>
<dbReference type="Gene3D" id="3.40.50.720">
    <property type="entry name" value="NAD(P)-binding Rossmann-like Domain"/>
    <property type="match status" value="1"/>
</dbReference>
<proteinExistence type="inferred from homology"/>
<dbReference type="InterPro" id="IPR013149">
    <property type="entry name" value="ADH-like_C"/>
</dbReference>
<dbReference type="PROSITE" id="PS01162">
    <property type="entry name" value="QOR_ZETA_CRYSTAL"/>
    <property type="match status" value="1"/>
</dbReference>
<dbReference type="SUPFAM" id="SSF51735">
    <property type="entry name" value="NAD(P)-binding Rossmann-fold domains"/>
    <property type="match status" value="1"/>
</dbReference>
<dbReference type="EMBL" id="JACEEZ010022898">
    <property type="protein sequence ID" value="KAG0711909.1"/>
    <property type="molecule type" value="Genomic_DNA"/>
</dbReference>
<dbReference type="Pfam" id="PF00107">
    <property type="entry name" value="ADH_zinc_N"/>
    <property type="match status" value="1"/>
</dbReference>
<dbReference type="FunFam" id="3.40.50.720:FF:000244">
    <property type="entry name" value="quinone oxidoreductase"/>
    <property type="match status" value="1"/>
</dbReference>
<comment type="similarity">
    <text evidence="2">Belongs to the zinc-containing alcohol dehydrogenase family. Quinone oxidoreductase subfamily.</text>
</comment>
<dbReference type="InterPro" id="IPR002364">
    <property type="entry name" value="Quin_OxRdtase/zeta-crystal_CS"/>
</dbReference>
<dbReference type="Proteomes" id="UP000770661">
    <property type="component" value="Unassembled WGS sequence"/>
</dbReference>
<dbReference type="SMART" id="SM00829">
    <property type="entry name" value="PKS_ER"/>
    <property type="match status" value="1"/>
</dbReference>
<comment type="subunit">
    <text evidence="3">Homotetramer.</text>
</comment>
<dbReference type="SUPFAM" id="SSF50129">
    <property type="entry name" value="GroES-like"/>
    <property type="match status" value="1"/>
</dbReference>
<dbReference type="GO" id="GO:0005829">
    <property type="term" value="C:cytosol"/>
    <property type="evidence" value="ECO:0007669"/>
    <property type="project" value="TreeGrafter"/>
</dbReference>
<evidence type="ECO:0000256" key="6">
    <source>
        <dbReference type="ARBA" id="ARBA00022884"/>
    </source>
</evidence>
<keyword evidence="4" id="KW-0963">Cytoplasm</keyword>
<dbReference type="InterPro" id="IPR051603">
    <property type="entry name" value="Zinc-ADH_QOR/CCCR"/>
</dbReference>
<dbReference type="AlphaFoldDB" id="A0A8J4XS26"/>
<dbReference type="GO" id="GO:0070402">
    <property type="term" value="F:NADPH binding"/>
    <property type="evidence" value="ECO:0007669"/>
    <property type="project" value="TreeGrafter"/>
</dbReference>
<organism evidence="9 10">
    <name type="scientific">Chionoecetes opilio</name>
    <name type="common">Atlantic snow crab</name>
    <name type="synonym">Cancer opilio</name>
    <dbReference type="NCBI Taxonomy" id="41210"/>
    <lineage>
        <taxon>Eukaryota</taxon>
        <taxon>Metazoa</taxon>
        <taxon>Ecdysozoa</taxon>
        <taxon>Arthropoda</taxon>
        <taxon>Crustacea</taxon>
        <taxon>Multicrustacea</taxon>
        <taxon>Malacostraca</taxon>
        <taxon>Eumalacostraca</taxon>
        <taxon>Eucarida</taxon>
        <taxon>Decapoda</taxon>
        <taxon>Pleocyemata</taxon>
        <taxon>Brachyura</taxon>
        <taxon>Eubrachyura</taxon>
        <taxon>Majoidea</taxon>
        <taxon>Majidae</taxon>
        <taxon>Chionoecetes</taxon>
    </lineage>
</organism>
<dbReference type="PANTHER" id="PTHR44154">
    <property type="entry name" value="QUINONE OXIDOREDUCTASE"/>
    <property type="match status" value="1"/>
</dbReference>
<gene>
    <name evidence="9" type="primary">CRYZ_0</name>
    <name evidence="9" type="ORF">GWK47_019575</name>
</gene>
<dbReference type="InterPro" id="IPR020843">
    <property type="entry name" value="ER"/>
</dbReference>
<dbReference type="Gene3D" id="3.90.180.10">
    <property type="entry name" value="Medium-chain alcohol dehydrogenases, catalytic domain"/>
    <property type="match status" value="1"/>
</dbReference>
<sequence length="374" mass="40346">MNGKKWKEITWSSFLSLFGESYFKRNKCQMMMVLILSKNMFYSQMLRGSMTAIMRAVVVREFGGVKKMKVETDMPAPSVGDHEVLIKMHASGVNPVDTYIREGMYAVLPELPYVPGKDGAGVVEALGTKVTKFKLEDRVFCSSTSRHGTLGRLATFPEAAVFPLGGNLSFEEGACLGIPYFTAYRALVQKASAKKGERLLVHGASGGVGLAAVQLGRELGLQVVGTAGTDEGISLVKETGAHDVFNHRDPKYLKKLGAEKFDIIIEMLANVNLGNDLTLMNPRGRTIVVGSRGATEINPRNLMQCESAVMGVALGTATAEEVAEVSAAVVAGIKAGWVKPKVHKVYSHDEAAQAHHDIIHNKGAQGNLVVRVAE</sequence>
<dbReference type="OrthoDB" id="203908at2759"/>
<accession>A0A8J4XS26</accession>
<evidence type="ECO:0000256" key="7">
    <source>
        <dbReference type="ARBA" id="ARBA00022990"/>
    </source>
</evidence>
<evidence type="ECO:0000259" key="8">
    <source>
        <dbReference type="SMART" id="SM00829"/>
    </source>
</evidence>
<dbReference type="Pfam" id="PF08240">
    <property type="entry name" value="ADH_N"/>
    <property type="match status" value="1"/>
</dbReference>
<keyword evidence="5" id="KW-0521">NADP</keyword>
<evidence type="ECO:0000256" key="2">
    <source>
        <dbReference type="ARBA" id="ARBA00010371"/>
    </source>
</evidence>
<comment type="caution">
    <text evidence="9">The sequence shown here is derived from an EMBL/GenBank/DDBJ whole genome shotgun (WGS) entry which is preliminary data.</text>
</comment>
<dbReference type="InterPro" id="IPR036291">
    <property type="entry name" value="NAD(P)-bd_dom_sf"/>
</dbReference>
<dbReference type="InterPro" id="IPR013154">
    <property type="entry name" value="ADH-like_N"/>
</dbReference>
<evidence type="ECO:0000256" key="1">
    <source>
        <dbReference type="ARBA" id="ARBA00004496"/>
    </source>
</evidence>
<dbReference type="InterPro" id="IPR011032">
    <property type="entry name" value="GroES-like_sf"/>
</dbReference>
<evidence type="ECO:0000256" key="3">
    <source>
        <dbReference type="ARBA" id="ARBA00011881"/>
    </source>
</evidence>
<dbReference type="GO" id="GO:0008270">
    <property type="term" value="F:zinc ion binding"/>
    <property type="evidence" value="ECO:0007669"/>
    <property type="project" value="InterPro"/>
</dbReference>
<comment type="subcellular location">
    <subcellularLocation>
        <location evidence="1">Cytoplasm</location>
    </subcellularLocation>
</comment>
<evidence type="ECO:0000256" key="5">
    <source>
        <dbReference type="ARBA" id="ARBA00022857"/>
    </source>
</evidence>
<evidence type="ECO:0000313" key="9">
    <source>
        <dbReference type="EMBL" id="KAG0711909.1"/>
    </source>
</evidence>
<keyword evidence="10" id="KW-1185">Reference proteome</keyword>
<reference evidence="9" key="1">
    <citation type="submission" date="2020-07" db="EMBL/GenBank/DDBJ databases">
        <title>The High-quality genome of the commercially important snow crab, Chionoecetes opilio.</title>
        <authorList>
            <person name="Jeong J.-H."/>
            <person name="Ryu S."/>
        </authorList>
    </citation>
    <scope>NUCLEOTIDE SEQUENCE</scope>
    <source>
        <strain evidence="9">MADBK_172401_WGS</strain>
        <tissue evidence="9">Digestive gland</tissue>
    </source>
</reference>
<name>A0A8J4XS26_CHIOP</name>
<feature type="domain" description="Enoyl reductase (ER)" evidence="8">
    <location>
        <begin position="63"/>
        <end position="370"/>
    </location>
</feature>
<dbReference type="GO" id="GO:0003730">
    <property type="term" value="F:mRNA 3'-UTR binding"/>
    <property type="evidence" value="ECO:0007669"/>
    <property type="project" value="TreeGrafter"/>
</dbReference>
<dbReference type="CDD" id="cd08253">
    <property type="entry name" value="zeta_crystallin"/>
    <property type="match status" value="1"/>
</dbReference>
<keyword evidence="7" id="KW-0007">Acetylation</keyword>
<evidence type="ECO:0000256" key="4">
    <source>
        <dbReference type="ARBA" id="ARBA00022490"/>
    </source>
</evidence>
<dbReference type="GO" id="GO:0003960">
    <property type="term" value="F:quinone reductase (NADPH) activity"/>
    <property type="evidence" value="ECO:0007669"/>
    <property type="project" value="TreeGrafter"/>
</dbReference>